<gene>
    <name evidence="1" type="ORF">GCM10023323_16640</name>
</gene>
<accession>A0ABP9T0S0</accession>
<dbReference type="RefSeq" id="WP_425588762.1">
    <property type="nucleotide sequence ID" value="NZ_BAABJR010000004.1"/>
</dbReference>
<keyword evidence="2" id="KW-1185">Reference proteome</keyword>
<dbReference type="EMBL" id="BAABJR010000004">
    <property type="protein sequence ID" value="GAA5206206.1"/>
    <property type="molecule type" value="Genomic_DNA"/>
</dbReference>
<reference evidence="2" key="1">
    <citation type="journal article" date="2019" name="Int. J. Syst. Evol. Microbiol.">
        <title>The Global Catalogue of Microorganisms (GCM) 10K type strain sequencing project: providing services to taxonomists for standard genome sequencing and annotation.</title>
        <authorList>
            <consortium name="The Broad Institute Genomics Platform"/>
            <consortium name="The Broad Institute Genome Sequencing Center for Infectious Disease"/>
            <person name="Wu L."/>
            <person name="Ma J."/>
        </authorList>
    </citation>
    <scope>NUCLEOTIDE SEQUENCE [LARGE SCALE GENOMIC DNA]</scope>
    <source>
        <strain evidence="2">JCM 18306</strain>
    </source>
</reference>
<dbReference type="Proteomes" id="UP001499878">
    <property type="component" value="Unassembled WGS sequence"/>
</dbReference>
<name>A0ABP9T0S0_9ACTN</name>
<protein>
    <submittedName>
        <fullName evidence="1">Uncharacterized protein</fullName>
    </submittedName>
</protein>
<evidence type="ECO:0000313" key="2">
    <source>
        <dbReference type="Proteomes" id="UP001499878"/>
    </source>
</evidence>
<dbReference type="Gene3D" id="3.50.50.60">
    <property type="entry name" value="FAD/NAD(P)-binding domain"/>
    <property type="match status" value="1"/>
</dbReference>
<evidence type="ECO:0000313" key="1">
    <source>
        <dbReference type="EMBL" id="GAA5206206.1"/>
    </source>
</evidence>
<organism evidence="1 2">
    <name type="scientific">Streptomyces thinghirensis</name>
    <dbReference type="NCBI Taxonomy" id="551547"/>
    <lineage>
        <taxon>Bacteria</taxon>
        <taxon>Bacillati</taxon>
        <taxon>Actinomycetota</taxon>
        <taxon>Actinomycetes</taxon>
        <taxon>Kitasatosporales</taxon>
        <taxon>Streptomycetaceae</taxon>
        <taxon>Streptomyces</taxon>
    </lineage>
</organism>
<sequence length="110" mass="10920">MAGVRATGGQVVERRILAGATRMHDRTEGLDGLKLPMEDLPDVVGRRFASGMAGTTDVPGLWVAGNATDLTAQLGALAAVGDLAGSHINAVPVAADADAALATGQGTATA</sequence>
<proteinExistence type="predicted"/>
<dbReference type="InterPro" id="IPR036188">
    <property type="entry name" value="FAD/NAD-bd_sf"/>
</dbReference>
<comment type="caution">
    <text evidence="1">The sequence shown here is derived from an EMBL/GenBank/DDBJ whole genome shotgun (WGS) entry which is preliminary data.</text>
</comment>